<protein>
    <submittedName>
        <fullName evidence="2">Uncharacterized protein</fullName>
    </submittedName>
</protein>
<evidence type="ECO:0000256" key="1">
    <source>
        <dbReference type="SAM" id="MobiDB-lite"/>
    </source>
</evidence>
<feature type="region of interest" description="Disordered" evidence="1">
    <location>
        <begin position="274"/>
        <end position="293"/>
    </location>
</feature>
<comment type="caution">
    <text evidence="2">The sequence shown here is derived from an EMBL/GenBank/DDBJ whole genome shotgun (WGS) entry which is preliminary data.</text>
</comment>
<dbReference type="EMBL" id="JABSTU010000003">
    <property type="protein sequence ID" value="KAH8034870.1"/>
    <property type="molecule type" value="Genomic_DNA"/>
</dbReference>
<keyword evidence="3" id="KW-1185">Reference proteome</keyword>
<feature type="compositionally biased region" description="Acidic residues" evidence="1">
    <location>
        <begin position="274"/>
        <end position="290"/>
    </location>
</feature>
<dbReference type="AlphaFoldDB" id="A0A9J6EKK4"/>
<feature type="region of interest" description="Disordered" evidence="1">
    <location>
        <begin position="144"/>
        <end position="236"/>
    </location>
</feature>
<feature type="compositionally biased region" description="Basic and acidic residues" evidence="1">
    <location>
        <begin position="79"/>
        <end position="94"/>
    </location>
</feature>
<proteinExistence type="predicted"/>
<feature type="compositionally biased region" description="Basic residues" evidence="1">
    <location>
        <begin position="496"/>
        <end position="511"/>
    </location>
</feature>
<dbReference type="Proteomes" id="UP000821866">
    <property type="component" value="Chromosome 11"/>
</dbReference>
<feature type="compositionally biased region" description="Polar residues" evidence="1">
    <location>
        <begin position="1"/>
        <end position="22"/>
    </location>
</feature>
<evidence type="ECO:0000313" key="3">
    <source>
        <dbReference type="Proteomes" id="UP000821866"/>
    </source>
</evidence>
<accession>A0A9J6EKK4</accession>
<name>A0A9J6EKK4_RHIMP</name>
<feature type="compositionally biased region" description="Polar residues" evidence="1">
    <location>
        <begin position="184"/>
        <end position="199"/>
    </location>
</feature>
<feature type="region of interest" description="Disordered" evidence="1">
    <location>
        <begin position="396"/>
        <end position="511"/>
    </location>
</feature>
<feature type="region of interest" description="Disordered" evidence="1">
    <location>
        <begin position="1"/>
        <end position="53"/>
    </location>
</feature>
<feature type="compositionally biased region" description="Basic and acidic residues" evidence="1">
    <location>
        <begin position="23"/>
        <end position="36"/>
    </location>
</feature>
<feature type="compositionally biased region" description="Basic residues" evidence="1">
    <location>
        <begin position="162"/>
        <end position="175"/>
    </location>
</feature>
<feature type="region of interest" description="Disordered" evidence="1">
    <location>
        <begin position="360"/>
        <end position="381"/>
    </location>
</feature>
<reference evidence="2" key="2">
    <citation type="submission" date="2021-09" db="EMBL/GenBank/DDBJ databases">
        <authorList>
            <person name="Jia N."/>
            <person name="Wang J."/>
            <person name="Shi W."/>
            <person name="Du L."/>
            <person name="Sun Y."/>
            <person name="Zhan W."/>
            <person name="Jiang J."/>
            <person name="Wang Q."/>
            <person name="Zhang B."/>
            <person name="Ji P."/>
            <person name="Sakyi L.B."/>
            <person name="Cui X."/>
            <person name="Yuan T."/>
            <person name="Jiang B."/>
            <person name="Yang W."/>
            <person name="Lam T.T.-Y."/>
            <person name="Chang Q."/>
            <person name="Ding S."/>
            <person name="Wang X."/>
            <person name="Zhu J."/>
            <person name="Ruan X."/>
            <person name="Zhao L."/>
            <person name="Wei J."/>
            <person name="Que T."/>
            <person name="Du C."/>
            <person name="Cheng J."/>
            <person name="Dai P."/>
            <person name="Han X."/>
            <person name="Huang E."/>
            <person name="Gao Y."/>
            <person name="Liu J."/>
            <person name="Shao H."/>
            <person name="Ye R."/>
            <person name="Li L."/>
            <person name="Wei W."/>
            <person name="Wang X."/>
            <person name="Wang C."/>
            <person name="Huo Q."/>
            <person name="Li W."/>
            <person name="Guo W."/>
            <person name="Chen H."/>
            <person name="Chen S."/>
            <person name="Zhou L."/>
            <person name="Zhou L."/>
            <person name="Ni X."/>
            <person name="Tian J."/>
            <person name="Zhou Y."/>
            <person name="Sheng Y."/>
            <person name="Liu T."/>
            <person name="Pan Y."/>
            <person name="Xia L."/>
            <person name="Li J."/>
            <person name="Zhao F."/>
            <person name="Cao W."/>
        </authorList>
    </citation>
    <scope>NUCLEOTIDE SEQUENCE</scope>
    <source>
        <strain evidence="2">Rmic-2018</strain>
        <tissue evidence="2">Larvae</tissue>
    </source>
</reference>
<evidence type="ECO:0000313" key="2">
    <source>
        <dbReference type="EMBL" id="KAH8034870.1"/>
    </source>
</evidence>
<reference evidence="2" key="1">
    <citation type="journal article" date="2020" name="Cell">
        <title>Large-Scale Comparative Analyses of Tick Genomes Elucidate Their Genetic Diversity and Vector Capacities.</title>
        <authorList>
            <consortium name="Tick Genome and Microbiome Consortium (TIGMIC)"/>
            <person name="Jia N."/>
            <person name="Wang J."/>
            <person name="Shi W."/>
            <person name="Du L."/>
            <person name="Sun Y."/>
            <person name="Zhan W."/>
            <person name="Jiang J.F."/>
            <person name="Wang Q."/>
            <person name="Zhang B."/>
            <person name="Ji P."/>
            <person name="Bell-Sakyi L."/>
            <person name="Cui X.M."/>
            <person name="Yuan T.T."/>
            <person name="Jiang B.G."/>
            <person name="Yang W.F."/>
            <person name="Lam T.T."/>
            <person name="Chang Q.C."/>
            <person name="Ding S.J."/>
            <person name="Wang X.J."/>
            <person name="Zhu J.G."/>
            <person name="Ruan X.D."/>
            <person name="Zhao L."/>
            <person name="Wei J.T."/>
            <person name="Ye R.Z."/>
            <person name="Que T.C."/>
            <person name="Du C.H."/>
            <person name="Zhou Y.H."/>
            <person name="Cheng J.X."/>
            <person name="Dai P.F."/>
            <person name="Guo W.B."/>
            <person name="Han X.H."/>
            <person name="Huang E.J."/>
            <person name="Li L.F."/>
            <person name="Wei W."/>
            <person name="Gao Y.C."/>
            <person name="Liu J.Z."/>
            <person name="Shao H.Z."/>
            <person name="Wang X."/>
            <person name="Wang C.C."/>
            <person name="Yang T.C."/>
            <person name="Huo Q.B."/>
            <person name="Li W."/>
            <person name="Chen H.Y."/>
            <person name="Chen S.E."/>
            <person name="Zhou L.G."/>
            <person name="Ni X.B."/>
            <person name="Tian J.H."/>
            <person name="Sheng Y."/>
            <person name="Liu T."/>
            <person name="Pan Y.S."/>
            <person name="Xia L.Y."/>
            <person name="Li J."/>
            <person name="Zhao F."/>
            <person name="Cao W.C."/>
        </authorList>
    </citation>
    <scope>NUCLEOTIDE SEQUENCE</scope>
    <source>
        <strain evidence="2">Rmic-2018</strain>
    </source>
</reference>
<feature type="compositionally biased region" description="Basic and acidic residues" evidence="1">
    <location>
        <begin position="434"/>
        <end position="444"/>
    </location>
</feature>
<gene>
    <name evidence="2" type="ORF">HPB51_003157</name>
</gene>
<feature type="compositionally biased region" description="Basic and acidic residues" evidence="1">
    <location>
        <begin position="360"/>
        <end position="373"/>
    </location>
</feature>
<organism evidence="2 3">
    <name type="scientific">Rhipicephalus microplus</name>
    <name type="common">Cattle tick</name>
    <name type="synonym">Boophilus microplus</name>
    <dbReference type="NCBI Taxonomy" id="6941"/>
    <lineage>
        <taxon>Eukaryota</taxon>
        <taxon>Metazoa</taxon>
        <taxon>Ecdysozoa</taxon>
        <taxon>Arthropoda</taxon>
        <taxon>Chelicerata</taxon>
        <taxon>Arachnida</taxon>
        <taxon>Acari</taxon>
        <taxon>Parasitiformes</taxon>
        <taxon>Ixodida</taxon>
        <taxon>Ixodoidea</taxon>
        <taxon>Ixodidae</taxon>
        <taxon>Rhipicephalinae</taxon>
        <taxon>Rhipicephalus</taxon>
        <taxon>Boophilus</taxon>
    </lineage>
</organism>
<feature type="region of interest" description="Disordered" evidence="1">
    <location>
        <begin position="71"/>
        <end position="102"/>
    </location>
</feature>
<sequence length="511" mass="56559">MNQDSDGSTYATAAKYQTSQKQEAGDSKRENEDDLRPTLIGARPVASGGFSTSSVSEEFFKELKNIEKSFVQSGGQKNMLEDDAKDIGGDKAAEAPRSAPQAATITRLRAQTRTVTKEKTEPNKPAAKVAGGATLSAIAALRSEATRQSAVTSSAGTAPITARRRRAAPRRRRLLWRTTAANRSPSRAASTRVTAPGRSTSRRRGGHPLLRATDKKSHSSRTRSRSNSQRRCIDGPVESTVEKHVLELNFPASPLMRSISNLLKLHCPCEDNVEDKEVEDDNEDDDDEEKNDANAERFVHRMRLGQTCELQGDSQVVLVSLPEPHKLTVEHVIRSSSCLVQEERCKSRHLDDSKQVCAERDREKRPIDKKGARCEGTTPDVPRIRRKHSYVRHTRRLKVPHVRQDILAPSKSLHPCSSSSSDSSEDDDANDVTYSKEKGAEEVVVRPAITKSSWRSRAAGREEIAGGGSSRQRELRLTIPKVKSSDYASDTGQKRSSARRKTKRSSKARRH</sequence>